<sequence length="96" mass="10336">MAPAISPLMEAVQATCGVAETLPFATLAPDTLVWKLAGVVTMAATGENPTLDHVFAAKDLPALFEQCCNCRICRCLRSPIGYSRMSRFFRRASASV</sequence>
<reference evidence="1" key="1">
    <citation type="submission" date="2022-03" db="EMBL/GenBank/DDBJ databases">
        <authorList>
            <person name="Brunel B."/>
        </authorList>
    </citation>
    <scope>NUCLEOTIDE SEQUENCE</scope>
    <source>
        <strain evidence="1">STM4922sample</strain>
    </source>
</reference>
<name>A0ABM9EC35_9HYPH</name>
<evidence type="ECO:0000313" key="1">
    <source>
        <dbReference type="EMBL" id="CAH2406809.1"/>
    </source>
</evidence>
<proteinExistence type="predicted"/>
<evidence type="ECO:0000313" key="2">
    <source>
        <dbReference type="Proteomes" id="UP001152604"/>
    </source>
</evidence>
<accession>A0ABM9EC35</accession>
<dbReference type="Proteomes" id="UP001152604">
    <property type="component" value="Unassembled WGS sequence"/>
</dbReference>
<protein>
    <submittedName>
        <fullName evidence="1">Uncharacterized protein</fullName>
    </submittedName>
</protein>
<dbReference type="EMBL" id="CAKXZS010000051">
    <property type="protein sequence ID" value="CAH2406809.1"/>
    <property type="molecule type" value="Genomic_DNA"/>
</dbReference>
<gene>
    <name evidence="1" type="ORF">MES4922_550039</name>
</gene>
<keyword evidence="2" id="KW-1185">Reference proteome</keyword>
<organism evidence="1 2">
    <name type="scientific">Mesorhizobium ventifaucium</name>
    <dbReference type="NCBI Taxonomy" id="666020"/>
    <lineage>
        <taxon>Bacteria</taxon>
        <taxon>Pseudomonadati</taxon>
        <taxon>Pseudomonadota</taxon>
        <taxon>Alphaproteobacteria</taxon>
        <taxon>Hyphomicrobiales</taxon>
        <taxon>Phyllobacteriaceae</taxon>
        <taxon>Mesorhizobium</taxon>
    </lineage>
</organism>
<comment type="caution">
    <text evidence="1">The sequence shown here is derived from an EMBL/GenBank/DDBJ whole genome shotgun (WGS) entry which is preliminary data.</text>
</comment>